<evidence type="ECO:0000313" key="4">
    <source>
        <dbReference type="EMBL" id="WEK37586.1"/>
    </source>
</evidence>
<evidence type="ECO:0000313" key="5">
    <source>
        <dbReference type="Proteomes" id="UP001220610"/>
    </source>
</evidence>
<evidence type="ECO:0000259" key="3">
    <source>
        <dbReference type="Pfam" id="PF13439"/>
    </source>
</evidence>
<accession>A0AAJ5WST6</accession>
<reference evidence="4" key="1">
    <citation type="submission" date="2023-03" db="EMBL/GenBank/DDBJ databases">
        <title>Andean soil-derived lignocellulolytic bacterial consortium as a source of novel taxa and putative plastic-active enzymes.</title>
        <authorList>
            <person name="Diaz-Garcia L."/>
            <person name="Chuvochina M."/>
            <person name="Feuerriegel G."/>
            <person name="Bunk B."/>
            <person name="Sproer C."/>
            <person name="Streit W.R."/>
            <person name="Rodriguez L.M."/>
            <person name="Overmann J."/>
            <person name="Jimenez D.J."/>
        </authorList>
    </citation>
    <scope>NUCLEOTIDE SEQUENCE</scope>
    <source>
        <strain evidence="4">MAG 7</strain>
    </source>
</reference>
<dbReference type="SUPFAM" id="SSF53756">
    <property type="entry name" value="UDP-Glycosyltransferase/glycogen phosphorylase"/>
    <property type="match status" value="1"/>
</dbReference>
<dbReference type="Pfam" id="PF00534">
    <property type="entry name" value="Glycos_transf_1"/>
    <property type="match status" value="1"/>
</dbReference>
<dbReference type="PANTHER" id="PTHR46401:SF2">
    <property type="entry name" value="GLYCOSYLTRANSFERASE WBBK-RELATED"/>
    <property type="match status" value="1"/>
</dbReference>
<dbReference type="InterPro" id="IPR001296">
    <property type="entry name" value="Glyco_trans_1"/>
</dbReference>
<evidence type="ECO:0000259" key="2">
    <source>
        <dbReference type="Pfam" id="PF00534"/>
    </source>
</evidence>
<dbReference type="AlphaFoldDB" id="A0AAJ5WST6"/>
<organism evidence="4 5">
    <name type="scientific">Candidatus Pseudobacter hemicellulosilyticus</name>
    <dbReference type="NCBI Taxonomy" id="3121375"/>
    <lineage>
        <taxon>Bacteria</taxon>
        <taxon>Pseudomonadati</taxon>
        <taxon>Bacteroidota</taxon>
        <taxon>Chitinophagia</taxon>
        <taxon>Chitinophagales</taxon>
        <taxon>Chitinophagaceae</taxon>
        <taxon>Pseudobacter</taxon>
    </lineage>
</organism>
<dbReference type="EMBL" id="CP119311">
    <property type="protein sequence ID" value="WEK37586.1"/>
    <property type="molecule type" value="Genomic_DNA"/>
</dbReference>
<sequence length="381" mass="43962">MMNNEQKTGPIRIFVDAHVFDGKYQGTRTYLKELYNILAHQPNLELYLGAQDTENLRQNFPALPNVHFVALRSRQSWYRLLVEIPRLIRRHGIHYAHFQYIVPFRKNCRYIVTIHDMVFNEYPDEFSRTYRFSRNLLFRLAAMRSELVTTVSTYSRRSIARYLKMPEEKIAIVPNGVHERFFAPYDKQAAAAHIQDRFGVGPFILYVSRIEPRKNHLALLEAYLDLKLYQRGIYLVLLGYKSIPVPAMEKRLTGLPPEVRSFIFISGEVGNDDLLSFYQACRLFVYPSRAEGFGIPPLEAAALQVPVICANTTGMAEYDFFGEDHIDPLDGEALRARIQHHIDFPQLQGNLQAIAGLVAARYSWRSAADKLYQLIRSAARG</sequence>
<name>A0AAJ5WST6_9BACT</name>
<protein>
    <submittedName>
        <fullName evidence="4">Glycosyltransferase family 1 protein</fullName>
    </submittedName>
</protein>
<dbReference type="CDD" id="cd03809">
    <property type="entry name" value="GT4_MtfB-like"/>
    <property type="match status" value="1"/>
</dbReference>
<gene>
    <name evidence="4" type="ORF">P0Y53_08730</name>
</gene>
<dbReference type="PANTHER" id="PTHR46401">
    <property type="entry name" value="GLYCOSYLTRANSFERASE WBBK-RELATED"/>
    <property type="match status" value="1"/>
</dbReference>
<dbReference type="InterPro" id="IPR028098">
    <property type="entry name" value="Glyco_trans_4-like_N"/>
</dbReference>
<proteinExistence type="predicted"/>
<feature type="domain" description="Glycosyl transferase family 1" evidence="2">
    <location>
        <begin position="202"/>
        <end position="318"/>
    </location>
</feature>
<evidence type="ECO:0000256" key="1">
    <source>
        <dbReference type="ARBA" id="ARBA00022679"/>
    </source>
</evidence>
<dbReference type="Pfam" id="PF13439">
    <property type="entry name" value="Glyco_transf_4"/>
    <property type="match status" value="1"/>
</dbReference>
<dbReference type="Proteomes" id="UP001220610">
    <property type="component" value="Chromosome"/>
</dbReference>
<feature type="domain" description="Glycosyltransferase subfamily 4-like N-terminal" evidence="3">
    <location>
        <begin position="29"/>
        <end position="178"/>
    </location>
</feature>
<dbReference type="Gene3D" id="3.40.50.2000">
    <property type="entry name" value="Glycogen Phosphorylase B"/>
    <property type="match status" value="2"/>
</dbReference>
<dbReference type="GO" id="GO:0016757">
    <property type="term" value="F:glycosyltransferase activity"/>
    <property type="evidence" value="ECO:0007669"/>
    <property type="project" value="InterPro"/>
</dbReference>
<keyword evidence="1" id="KW-0808">Transferase</keyword>